<feature type="compositionally biased region" description="Low complexity" evidence="1">
    <location>
        <begin position="234"/>
        <end position="243"/>
    </location>
</feature>
<dbReference type="EMBL" id="JAACJJ010000030">
    <property type="protein sequence ID" value="KAF5318552.1"/>
    <property type="molecule type" value="Genomic_DNA"/>
</dbReference>
<name>A0A8H5F015_9AGAR</name>
<comment type="caution">
    <text evidence="2">The sequence shown here is derived from an EMBL/GenBank/DDBJ whole genome shotgun (WGS) entry which is preliminary data.</text>
</comment>
<organism evidence="2 3">
    <name type="scientific">Psilocybe cf. subviscida</name>
    <dbReference type="NCBI Taxonomy" id="2480587"/>
    <lineage>
        <taxon>Eukaryota</taxon>
        <taxon>Fungi</taxon>
        <taxon>Dikarya</taxon>
        <taxon>Basidiomycota</taxon>
        <taxon>Agaricomycotina</taxon>
        <taxon>Agaricomycetes</taxon>
        <taxon>Agaricomycetidae</taxon>
        <taxon>Agaricales</taxon>
        <taxon>Agaricineae</taxon>
        <taxon>Strophariaceae</taxon>
        <taxon>Psilocybe</taxon>
    </lineage>
</organism>
<dbReference type="OrthoDB" id="2919059at2759"/>
<keyword evidence="3" id="KW-1185">Reference proteome</keyword>
<proteinExistence type="predicted"/>
<dbReference type="AlphaFoldDB" id="A0A8H5F015"/>
<evidence type="ECO:0000256" key="1">
    <source>
        <dbReference type="SAM" id="MobiDB-lite"/>
    </source>
</evidence>
<evidence type="ECO:0000313" key="3">
    <source>
        <dbReference type="Proteomes" id="UP000567179"/>
    </source>
</evidence>
<accession>A0A8H5F015</accession>
<feature type="region of interest" description="Disordered" evidence="1">
    <location>
        <begin position="206"/>
        <end position="243"/>
    </location>
</feature>
<dbReference type="Proteomes" id="UP000567179">
    <property type="component" value="Unassembled WGS sequence"/>
</dbReference>
<evidence type="ECO:0000313" key="2">
    <source>
        <dbReference type="EMBL" id="KAF5318552.1"/>
    </source>
</evidence>
<protein>
    <submittedName>
        <fullName evidence="2">Uncharacterized protein</fullName>
    </submittedName>
</protein>
<reference evidence="2 3" key="1">
    <citation type="journal article" date="2020" name="ISME J.">
        <title>Uncovering the hidden diversity of litter-decomposition mechanisms in mushroom-forming fungi.</title>
        <authorList>
            <person name="Floudas D."/>
            <person name="Bentzer J."/>
            <person name="Ahren D."/>
            <person name="Johansson T."/>
            <person name="Persson P."/>
            <person name="Tunlid A."/>
        </authorList>
    </citation>
    <scope>NUCLEOTIDE SEQUENCE [LARGE SCALE GENOMIC DNA]</scope>
    <source>
        <strain evidence="2 3">CBS 101986</strain>
    </source>
</reference>
<feature type="region of interest" description="Disordered" evidence="1">
    <location>
        <begin position="759"/>
        <end position="797"/>
    </location>
</feature>
<sequence>MSEPLRCSHTTVQIIDDAFTWPNHLSPITDNLRQPLPSSMDQVDTAKLSKDGVALYSELMDTCTAAPRCQIDSLTTPVTDVVDTILTSVAQLRVVARRPGAENAKESTAIALLNVMGLVCSTNAVAIAGAPFLLPRSLPPWVLEQLGCESYTLLLVGVSLHTGTFVNQDITEVDHMRLDGKLQTISSSTALSSTLRSSNLLFGASGSGEPECRGEVSSEQSASPMKVDKSDMVSSDTPSSTKSSKASVFALDIPFDTHVLPGRGVRTSCYLPALCVANETNINALITSVAYQRHVCGISLPAVGICLCSTSNSIFGRVVIGWIDGIVERCHIPSVRTASATSTFTNSPSTGVFDLLDPCAAILLSQFVLSLSFHVNALSSTQFSPSDHAVSWRADQTRLYSQSHNPCCTDFITEWGDQIQSFGPQADIIAKSTGSFVDVPEAEVSYRHILSTPIPHLDDKHPSPLAHSYATKESVVSSDRRNIESAAQCALANFEPTSCICEDLHTRGVIVLAAVHDKITIQSLDGDLNVKLRVRDKVYKTLALYFSIISPPHWPNGWINGTRNFHSDPAYEHLQSMLLQEIKAFRRTEQKNPSTWEKLSRVHDFQSDDTVGFELFLSQVSLFFLSVAAMRSSLLEKPMRAHRETTGVAGIGYFKFPATNLAISPLAVIIGELECPMALPAASNKTVPDWCQLFAVQLDVAVDQGFLHPYDRVPGSRRIMRYFSDALFHIDGFESDGESALPSCQDQDTADTPIRASLLVDGDPDVDKGDEYISPHVMSEGPSSPPKRTSGDSSTTLSVLHRQSLQSMEQALDQCRLYMVSLSSSLVSVGLSGTPVFGVVTDGTACTLLTAMQDPETASR</sequence>
<gene>
    <name evidence="2" type="ORF">D9619_010832</name>
</gene>